<organism evidence="3 4">
    <name type="scientific">Mucilaginibacter mali</name>
    <dbReference type="NCBI Taxonomy" id="2740462"/>
    <lineage>
        <taxon>Bacteria</taxon>
        <taxon>Pseudomonadati</taxon>
        <taxon>Bacteroidota</taxon>
        <taxon>Sphingobacteriia</taxon>
        <taxon>Sphingobacteriales</taxon>
        <taxon>Sphingobacteriaceae</taxon>
        <taxon>Mucilaginibacter</taxon>
    </lineage>
</organism>
<dbReference type="SUPFAM" id="SSF54427">
    <property type="entry name" value="NTF2-like"/>
    <property type="match status" value="1"/>
</dbReference>
<dbReference type="InterPro" id="IPR027843">
    <property type="entry name" value="DUF4440"/>
</dbReference>
<proteinExistence type="predicted"/>
<dbReference type="Gene3D" id="3.10.450.50">
    <property type="match status" value="1"/>
</dbReference>
<feature type="chain" id="PRO_5028938533" evidence="1">
    <location>
        <begin position="19"/>
        <end position="149"/>
    </location>
</feature>
<gene>
    <name evidence="3" type="ORF">HQ865_18020</name>
</gene>
<keyword evidence="1" id="KW-0732">Signal</keyword>
<dbReference type="Proteomes" id="UP000505355">
    <property type="component" value="Chromosome"/>
</dbReference>
<dbReference type="AlphaFoldDB" id="A0A7D4UEE1"/>
<dbReference type="KEGG" id="mmab:HQ865_18020"/>
<sequence>MKKTILFGLLIISFNSFAQKGVNKTDRQLIADLRSNWTSSLQNKQLQKTMDLYTDDAIFYSPGQKAVAGKKAIQALYQQVMRQFTSKCNLQSTGLDVCGPIAWDGGSYNETLIDAHTHKTNRAKGNYLMTLKKQGKEWKISRIMWTEWK</sequence>
<dbReference type="Pfam" id="PF14534">
    <property type="entry name" value="DUF4440"/>
    <property type="match status" value="1"/>
</dbReference>
<evidence type="ECO:0000313" key="4">
    <source>
        <dbReference type="Proteomes" id="UP000505355"/>
    </source>
</evidence>
<feature type="signal peptide" evidence="1">
    <location>
        <begin position="1"/>
        <end position="18"/>
    </location>
</feature>
<evidence type="ECO:0000256" key="1">
    <source>
        <dbReference type="SAM" id="SignalP"/>
    </source>
</evidence>
<protein>
    <submittedName>
        <fullName evidence="3">Nuclear transport factor 2 family protein</fullName>
    </submittedName>
</protein>
<keyword evidence="4" id="KW-1185">Reference proteome</keyword>
<accession>A0A7D4UEE1</accession>
<dbReference type="InterPro" id="IPR032710">
    <property type="entry name" value="NTF2-like_dom_sf"/>
</dbReference>
<evidence type="ECO:0000259" key="2">
    <source>
        <dbReference type="Pfam" id="PF14534"/>
    </source>
</evidence>
<dbReference type="RefSeq" id="WP_173416238.1">
    <property type="nucleotide sequence ID" value="NZ_CP054139.1"/>
</dbReference>
<dbReference type="EMBL" id="CP054139">
    <property type="protein sequence ID" value="QKJ31579.1"/>
    <property type="molecule type" value="Genomic_DNA"/>
</dbReference>
<evidence type="ECO:0000313" key="3">
    <source>
        <dbReference type="EMBL" id="QKJ31579.1"/>
    </source>
</evidence>
<feature type="domain" description="DUF4440" evidence="2">
    <location>
        <begin position="30"/>
        <end position="140"/>
    </location>
</feature>
<reference evidence="3 4" key="1">
    <citation type="submission" date="2020-05" db="EMBL/GenBank/DDBJ databases">
        <title>Mucilaginibacter mali sp. nov.</title>
        <authorList>
            <person name="Kim H.S."/>
            <person name="Lee K.C."/>
            <person name="Suh M.K."/>
            <person name="Kim J.-S."/>
            <person name="Han K.-I."/>
            <person name="Eom M.K."/>
            <person name="Shin Y.K."/>
            <person name="Lee J.-S."/>
        </authorList>
    </citation>
    <scope>NUCLEOTIDE SEQUENCE [LARGE SCALE GENOMIC DNA]</scope>
    <source>
        <strain evidence="3 4">G2-14</strain>
    </source>
</reference>
<name>A0A7D4UEE1_9SPHI</name>